<gene>
    <name evidence="2" type="ordered locus">Bcer98_0777</name>
</gene>
<dbReference type="Proteomes" id="UP000002300">
    <property type="component" value="Chromosome"/>
</dbReference>
<dbReference type="SUPFAM" id="SSF51735">
    <property type="entry name" value="NAD(P)-binding Rossmann-fold domains"/>
    <property type="match status" value="1"/>
</dbReference>
<dbReference type="EMBL" id="CP000764">
    <property type="protein sequence ID" value="ABS21116.1"/>
    <property type="molecule type" value="Genomic_DNA"/>
</dbReference>
<dbReference type="InterPro" id="IPR013445">
    <property type="entry name" value="CDP_4_6_deHydtase"/>
</dbReference>
<dbReference type="Gene3D" id="3.90.25.10">
    <property type="entry name" value="UDP-galactose 4-epimerase, domain 1"/>
    <property type="match status" value="1"/>
</dbReference>
<evidence type="ECO:0000259" key="1">
    <source>
        <dbReference type="Pfam" id="PF16363"/>
    </source>
</evidence>
<dbReference type="eggNOG" id="COG0451">
    <property type="taxonomic scope" value="Bacteria"/>
</dbReference>
<dbReference type="InterPro" id="IPR036291">
    <property type="entry name" value="NAD(P)-bd_dom_sf"/>
</dbReference>
<dbReference type="HOGENOM" id="CLU_007383_1_7_9"/>
<sequence length="358" mass="40368">MLHGRFGKMHSSNFWHKKKVFITGHTGFKGTWLTLFLHSLGAEITGYSSPPSSTPYLFEQSNAMKKCRSFTGDITDYDSLLQVIKQNKPNIIFHLAAQPIVTASYKNPIDTFKVNVLGTAHVLEAAKHVDSVQVMINVTSDKCYENDGTGNRAFKESDRLGGHDPYSASKACAELVALSYQKSFFEYSPKLASVRAGNVIGGGDWAEDRLLPDIIRSYLHGATLNIRNPHAIRPWQHVLDPLHGYILLAEKLWDNDQYIDAWNFGPNNQTHITVHELIQSVIKLWDKPLNILLPTTLQPYEAPILTLDSTKAMSELGWSPKLPIEDSISWTVEWYKKYACGENIESFTNDQIDAFKKL</sequence>
<proteinExistence type="predicted"/>
<dbReference type="STRING" id="315749.Bcer98_0777"/>
<dbReference type="InterPro" id="IPR016040">
    <property type="entry name" value="NAD(P)-bd_dom"/>
</dbReference>
<keyword evidence="3" id="KW-1185">Reference proteome</keyword>
<dbReference type="PANTHER" id="PTHR43000">
    <property type="entry name" value="DTDP-D-GLUCOSE 4,6-DEHYDRATASE-RELATED"/>
    <property type="match status" value="1"/>
</dbReference>
<dbReference type="KEGG" id="bcy:Bcer98_0777"/>
<accession>A7GLV8</accession>
<dbReference type="NCBIfam" id="TIGR02622">
    <property type="entry name" value="CDP_4_6_dhtase"/>
    <property type="match status" value="1"/>
</dbReference>
<organism evidence="2 3">
    <name type="scientific">Bacillus cytotoxicus (strain DSM 22905 / CIP 110041 / 391-98 / NVH 391-98)</name>
    <dbReference type="NCBI Taxonomy" id="315749"/>
    <lineage>
        <taxon>Bacteria</taxon>
        <taxon>Bacillati</taxon>
        <taxon>Bacillota</taxon>
        <taxon>Bacilli</taxon>
        <taxon>Bacillales</taxon>
        <taxon>Bacillaceae</taxon>
        <taxon>Bacillus</taxon>
        <taxon>Bacillus cereus group</taxon>
    </lineage>
</organism>
<dbReference type="Gene3D" id="3.40.50.720">
    <property type="entry name" value="NAD(P)-binding Rossmann-like Domain"/>
    <property type="match status" value="1"/>
</dbReference>
<evidence type="ECO:0000313" key="2">
    <source>
        <dbReference type="EMBL" id="ABS21116.1"/>
    </source>
</evidence>
<protein>
    <submittedName>
        <fullName evidence="2">CDP-glucose 4,6-dehydratase</fullName>
    </submittedName>
</protein>
<reference evidence="2 3" key="1">
    <citation type="journal article" date="2008" name="Chem. Biol. Interact.">
        <title>Extending the Bacillus cereus group genomics to putative food-borne pathogens of different toxicity.</title>
        <authorList>
            <person name="Lapidus A."/>
            <person name="Goltsman E."/>
            <person name="Auger S."/>
            <person name="Galleron N."/>
            <person name="Segurens B."/>
            <person name="Dossat C."/>
            <person name="Land M.L."/>
            <person name="Broussolle V."/>
            <person name="Brillard J."/>
            <person name="Guinebretiere M.H."/>
            <person name="Sanchis V."/>
            <person name="Nguen-The C."/>
            <person name="Lereclus D."/>
            <person name="Richardson P."/>
            <person name="Wincker P."/>
            <person name="Weissenbach J."/>
            <person name="Ehrlich S.D."/>
            <person name="Sorokin A."/>
        </authorList>
    </citation>
    <scope>NUCLEOTIDE SEQUENCE [LARGE SCALE GENOMIC DNA]</scope>
    <source>
        <strain evidence="3">DSM 22905 / CIP 110041 / 391-98 / NVH 391-98</strain>
    </source>
</reference>
<evidence type="ECO:0000313" key="3">
    <source>
        <dbReference type="Proteomes" id="UP000002300"/>
    </source>
</evidence>
<feature type="domain" description="NAD(P)-binding" evidence="1">
    <location>
        <begin position="21"/>
        <end position="328"/>
    </location>
</feature>
<dbReference type="AlphaFoldDB" id="A7GLV8"/>
<dbReference type="Pfam" id="PF16363">
    <property type="entry name" value="GDP_Man_Dehyd"/>
    <property type="match status" value="1"/>
</dbReference>
<name>A7GLV8_BACCN</name>